<dbReference type="EC" id="2.7.10.2" evidence="3"/>
<evidence type="ECO:0000256" key="2">
    <source>
        <dbReference type="ARBA" id="ARBA00022840"/>
    </source>
</evidence>
<dbReference type="AlphaFoldDB" id="A0A3B0ZP27"/>
<dbReference type="PANTHER" id="PTHR32309">
    <property type="entry name" value="TYROSINE-PROTEIN KINASE"/>
    <property type="match status" value="1"/>
</dbReference>
<dbReference type="Gene3D" id="3.40.50.300">
    <property type="entry name" value="P-loop containing nucleotide triphosphate hydrolases"/>
    <property type="match status" value="1"/>
</dbReference>
<reference evidence="3" key="1">
    <citation type="submission" date="2018-06" db="EMBL/GenBank/DDBJ databases">
        <authorList>
            <person name="Zhirakovskaya E."/>
        </authorList>
    </citation>
    <scope>NUCLEOTIDE SEQUENCE</scope>
</reference>
<dbReference type="InterPro" id="IPR027417">
    <property type="entry name" value="P-loop_NTPase"/>
</dbReference>
<dbReference type="InterPro" id="IPR005702">
    <property type="entry name" value="Wzc-like_C"/>
</dbReference>
<gene>
    <name evidence="3" type="ORF">MNBD_GAMMA22-2</name>
</gene>
<keyword evidence="2" id="KW-0067">ATP-binding</keyword>
<keyword evidence="3" id="KW-0808">Transferase</keyword>
<protein>
    <submittedName>
        <fullName evidence="3">Tyrosine-protein kinase EpsD</fullName>
        <ecNumber evidence="3">2.7.10.2</ecNumber>
    </submittedName>
</protein>
<keyword evidence="1" id="KW-0547">Nucleotide-binding</keyword>
<proteinExistence type="predicted"/>
<keyword evidence="3" id="KW-0418">Kinase</keyword>
<accession>A0A3B0ZP27</accession>
<organism evidence="3">
    <name type="scientific">hydrothermal vent metagenome</name>
    <dbReference type="NCBI Taxonomy" id="652676"/>
    <lineage>
        <taxon>unclassified sequences</taxon>
        <taxon>metagenomes</taxon>
        <taxon>ecological metagenomes</taxon>
    </lineage>
</organism>
<dbReference type="CDD" id="cd05387">
    <property type="entry name" value="BY-kinase"/>
    <property type="match status" value="1"/>
</dbReference>
<dbReference type="EMBL" id="UOFS01000022">
    <property type="protein sequence ID" value="VAW95218.1"/>
    <property type="molecule type" value="Genomic_DNA"/>
</dbReference>
<dbReference type="InterPro" id="IPR050445">
    <property type="entry name" value="Bact_polysacc_biosynth/exp"/>
</dbReference>
<dbReference type="SUPFAM" id="SSF52540">
    <property type="entry name" value="P-loop containing nucleoside triphosphate hydrolases"/>
    <property type="match status" value="1"/>
</dbReference>
<dbReference type="NCBIfam" id="TIGR01007">
    <property type="entry name" value="eps_fam"/>
    <property type="match status" value="1"/>
</dbReference>
<dbReference type="GO" id="GO:0004715">
    <property type="term" value="F:non-membrane spanning protein tyrosine kinase activity"/>
    <property type="evidence" value="ECO:0007669"/>
    <property type="project" value="UniProtKB-EC"/>
</dbReference>
<evidence type="ECO:0000313" key="3">
    <source>
        <dbReference type="EMBL" id="VAW95218.1"/>
    </source>
</evidence>
<dbReference type="GO" id="GO:0005886">
    <property type="term" value="C:plasma membrane"/>
    <property type="evidence" value="ECO:0007669"/>
    <property type="project" value="TreeGrafter"/>
</dbReference>
<dbReference type="GO" id="GO:0005524">
    <property type="term" value="F:ATP binding"/>
    <property type="evidence" value="ECO:0007669"/>
    <property type="project" value="UniProtKB-KW"/>
</dbReference>
<evidence type="ECO:0000256" key="1">
    <source>
        <dbReference type="ARBA" id="ARBA00022741"/>
    </source>
</evidence>
<sequence>MANRRKSNKRKAYKSEKDESLDLDLSISGKNNLLISSYDDETNDTLTKMANSTRQIENMKEVFLLDEDDLSSKKIISANMVDHKVPDRFRDLRTTLLNVSKNKNFMLMVTSVCESGGASVIATNLAAAFSFDDSKTSLLIDCNLRNPKLDKMFDVNTNKGLTNYLEDKKINIDEIISNTGIKRLRLITAGKNKESTSEYFTSARMIDLLNKIQERYSDRYIIIDAPPIGESPDATILADLCDFVLAVVPYGKVTISNIEKSLKTIDKKKLVGVVFNN</sequence>
<dbReference type="PANTHER" id="PTHR32309:SF13">
    <property type="entry name" value="FERRIC ENTEROBACTIN TRANSPORT PROTEIN FEPE"/>
    <property type="match status" value="1"/>
</dbReference>
<name>A0A3B0ZP27_9ZZZZ</name>